<evidence type="ECO:0000256" key="6">
    <source>
        <dbReference type="SAM" id="Phobius"/>
    </source>
</evidence>
<name>T1BKA1_9ZZZZ</name>
<evidence type="ECO:0000256" key="4">
    <source>
        <dbReference type="ARBA" id="ARBA00022989"/>
    </source>
</evidence>
<evidence type="ECO:0000313" key="7">
    <source>
        <dbReference type="EMBL" id="EQD73376.1"/>
    </source>
</evidence>
<keyword evidence="5 6" id="KW-0472">Membrane</keyword>
<proteinExistence type="predicted"/>
<dbReference type="AlphaFoldDB" id="T1BKA1"/>
<reference evidence="7" key="2">
    <citation type="journal article" date="2014" name="ISME J.">
        <title>Microbial stratification in low pH oxic and suboxic macroscopic growths along an acid mine drainage.</title>
        <authorList>
            <person name="Mendez-Garcia C."/>
            <person name="Mesa V."/>
            <person name="Sprenger R.R."/>
            <person name="Richter M."/>
            <person name="Diez M.S."/>
            <person name="Solano J."/>
            <person name="Bargiela R."/>
            <person name="Golyshina O.V."/>
            <person name="Manteca A."/>
            <person name="Ramos J.L."/>
            <person name="Gallego J.R."/>
            <person name="Llorente I."/>
            <person name="Martins Dos Santos V.A."/>
            <person name="Jensen O.N."/>
            <person name="Pelaez A.I."/>
            <person name="Sanchez J."/>
            <person name="Ferrer M."/>
        </authorList>
    </citation>
    <scope>NUCLEOTIDE SEQUENCE</scope>
</reference>
<dbReference type="GO" id="GO:0005886">
    <property type="term" value="C:plasma membrane"/>
    <property type="evidence" value="ECO:0007669"/>
    <property type="project" value="UniProtKB-SubCell"/>
</dbReference>
<organism evidence="7">
    <name type="scientific">mine drainage metagenome</name>
    <dbReference type="NCBI Taxonomy" id="410659"/>
    <lineage>
        <taxon>unclassified sequences</taxon>
        <taxon>metagenomes</taxon>
        <taxon>ecological metagenomes</taxon>
    </lineage>
</organism>
<feature type="non-terminal residue" evidence="7">
    <location>
        <position position="160"/>
    </location>
</feature>
<dbReference type="PANTHER" id="PTHR30482:SF20">
    <property type="entry name" value="HIGH-AFFINITY BRANCHED-CHAIN AMINO ACID TRANSPORT SYSTEM PERMEASE PROTEIN LIVM"/>
    <property type="match status" value="1"/>
</dbReference>
<gene>
    <name evidence="7" type="ORF">B1B_03248</name>
</gene>
<feature type="transmembrane region" description="Helical" evidence="6">
    <location>
        <begin position="133"/>
        <end position="159"/>
    </location>
</feature>
<dbReference type="InterPro" id="IPR001851">
    <property type="entry name" value="ABC_transp_permease"/>
</dbReference>
<evidence type="ECO:0000256" key="1">
    <source>
        <dbReference type="ARBA" id="ARBA00004651"/>
    </source>
</evidence>
<dbReference type="Pfam" id="PF02653">
    <property type="entry name" value="BPD_transp_2"/>
    <property type="match status" value="1"/>
</dbReference>
<feature type="transmembrane region" description="Helical" evidence="6">
    <location>
        <begin position="48"/>
        <end position="66"/>
    </location>
</feature>
<feature type="transmembrane region" description="Helical" evidence="6">
    <location>
        <begin position="98"/>
        <end position="121"/>
    </location>
</feature>
<sequence length="160" mass="16954">MGLRGAYFAIATLAAAALMQLVTLNWQSLTGGTFGFPIFFLIIPPVDLYYGALALAAIATLLVYVISRNSLGLAFEAIRENEDVARASGVYPRGFKSLAFGLSGAIMGPVGGLFALSAHYIDPSSAFNLLYNLQIILMVVVGGRGKVFGPVVVAIFFAWV</sequence>
<reference evidence="7" key="1">
    <citation type="submission" date="2013-08" db="EMBL/GenBank/DDBJ databases">
        <authorList>
            <person name="Mendez C."/>
            <person name="Richter M."/>
            <person name="Ferrer M."/>
            <person name="Sanchez J."/>
        </authorList>
    </citation>
    <scope>NUCLEOTIDE SEQUENCE</scope>
</reference>
<accession>T1BKA1</accession>
<evidence type="ECO:0000256" key="2">
    <source>
        <dbReference type="ARBA" id="ARBA00022475"/>
    </source>
</evidence>
<protein>
    <submittedName>
        <fullName evidence="7">Bacterial inner-membrane translocator</fullName>
    </submittedName>
</protein>
<dbReference type="GO" id="GO:0015658">
    <property type="term" value="F:branched-chain amino acid transmembrane transporter activity"/>
    <property type="evidence" value="ECO:0007669"/>
    <property type="project" value="InterPro"/>
</dbReference>
<comment type="subcellular location">
    <subcellularLocation>
        <location evidence="1">Cell membrane</location>
        <topology evidence="1">Multi-pass membrane protein</topology>
    </subcellularLocation>
</comment>
<comment type="caution">
    <text evidence="7">The sequence shown here is derived from an EMBL/GenBank/DDBJ whole genome shotgun (WGS) entry which is preliminary data.</text>
</comment>
<evidence type="ECO:0000256" key="3">
    <source>
        <dbReference type="ARBA" id="ARBA00022692"/>
    </source>
</evidence>
<evidence type="ECO:0000256" key="5">
    <source>
        <dbReference type="ARBA" id="ARBA00023136"/>
    </source>
</evidence>
<dbReference type="CDD" id="cd06581">
    <property type="entry name" value="TM_PBP1_LivM_like"/>
    <property type="match status" value="1"/>
</dbReference>
<keyword evidence="2" id="KW-1003">Cell membrane</keyword>
<dbReference type="EMBL" id="AUZY01001988">
    <property type="protein sequence ID" value="EQD73376.1"/>
    <property type="molecule type" value="Genomic_DNA"/>
</dbReference>
<keyword evidence="3 6" id="KW-0812">Transmembrane</keyword>
<dbReference type="InterPro" id="IPR043428">
    <property type="entry name" value="LivM-like"/>
</dbReference>
<dbReference type="PANTHER" id="PTHR30482">
    <property type="entry name" value="HIGH-AFFINITY BRANCHED-CHAIN AMINO ACID TRANSPORT SYSTEM PERMEASE"/>
    <property type="match status" value="1"/>
</dbReference>
<keyword evidence="4 6" id="KW-1133">Transmembrane helix</keyword>